<reference evidence="2 3" key="1">
    <citation type="submission" date="2016-10" db="EMBL/GenBank/DDBJ databases">
        <authorList>
            <person name="de Groot N.N."/>
        </authorList>
    </citation>
    <scope>NUCLEOTIDE SEQUENCE [LARGE SCALE GENOMIC DNA]</scope>
    <source>
        <strain evidence="3">P4-7,KCTC 19426,CECT 7604</strain>
    </source>
</reference>
<dbReference type="OrthoDB" id="3695636at2"/>
<keyword evidence="3" id="KW-1185">Reference proteome</keyword>
<dbReference type="SUPFAM" id="SSF54909">
    <property type="entry name" value="Dimeric alpha+beta barrel"/>
    <property type="match status" value="1"/>
</dbReference>
<dbReference type="Proteomes" id="UP000198741">
    <property type="component" value="Chromosome I"/>
</dbReference>
<evidence type="ECO:0000313" key="2">
    <source>
        <dbReference type="EMBL" id="SDP25617.1"/>
    </source>
</evidence>
<proteinExistence type="predicted"/>
<organism evidence="2 3">
    <name type="scientific">Nakamurella panacisegetis</name>
    <dbReference type="NCBI Taxonomy" id="1090615"/>
    <lineage>
        <taxon>Bacteria</taxon>
        <taxon>Bacillati</taxon>
        <taxon>Actinomycetota</taxon>
        <taxon>Actinomycetes</taxon>
        <taxon>Nakamurellales</taxon>
        <taxon>Nakamurellaceae</taxon>
        <taxon>Nakamurella</taxon>
    </lineage>
</organism>
<dbReference type="InterPro" id="IPR007138">
    <property type="entry name" value="ABM_dom"/>
</dbReference>
<dbReference type="GO" id="GO:0004497">
    <property type="term" value="F:monooxygenase activity"/>
    <property type="evidence" value="ECO:0007669"/>
    <property type="project" value="UniProtKB-KW"/>
</dbReference>
<protein>
    <submittedName>
        <fullName evidence="2">Quinol monooxygenase YgiN</fullName>
    </submittedName>
</protein>
<dbReference type="Pfam" id="PF03992">
    <property type="entry name" value="ABM"/>
    <property type="match status" value="1"/>
</dbReference>
<dbReference type="RefSeq" id="WP_090478004.1">
    <property type="nucleotide sequence ID" value="NZ_LT629710.1"/>
</dbReference>
<keyword evidence="2" id="KW-0503">Monooxygenase</keyword>
<evidence type="ECO:0000313" key="3">
    <source>
        <dbReference type="Proteomes" id="UP000198741"/>
    </source>
</evidence>
<gene>
    <name evidence="2" type="ORF">SAMN04515671_3438</name>
</gene>
<name>A0A1H0R7Z3_9ACTN</name>
<feature type="domain" description="ABM" evidence="1">
    <location>
        <begin position="2"/>
        <end position="95"/>
    </location>
</feature>
<dbReference type="PROSITE" id="PS51725">
    <property type="entry name" value="ABM"/>
    <property type="match status" value="1"/>
</dbReference>
<accession>A0A1H0R7Z3</accession>
<keyword evidence="2" id="KW-0560">Oxidoreductase</keyword>
<dbReference type="EMBL" id="LT629710">
    <property type="protein sequence ID" value="SDP25617.1"/>
    <property type="molecule type" value="Genomic_DNA"/>
</dbReference>
<dbReference type="InterPro" id="IPR011008">
    <property type="entry name" value="Dimeric_a/b-barrel"/>
</dbReference>
<dbReference type="STRING" id="1090615.SAMN04515671_3438"/>
<dbReference type="Gene3D" id="3.30.70.100">
    <property type="match status" value="1"/>
</dbReference>
<sequence>MFVLVVRFDLPDAAAAEAFDGLVRAAVPDILASEPGTLTYVPHAVLDEPLARVFYEVYRDKAAHAAHEDRPATAAFLARVRELQPVIRVEAMTPR</sequence>
<evidence type="ECO:0000259" key="1">
    <source>
        <dbReference type="PROSITE" id="PS51725"/>
    </source>
</evidence>
<dbReference type="AlphaFoldDB" id="A0A1H0R7Z3"/>